<dbReference type="OrthoDB" id="1934322at2759"/>
<keyword evidence="3" id="KW-1185">Reference proteome</keyword>
<keyword evidence="1" id="KW-1133">Transmembrane helix</keyword>
<feature type="transmembrane region" description="Helical" evidence="1">
    <location>
        <begin position="26"/>
        <end position="48"/>
    </location>
</feature>
<dbReference type="PANTHER" id="PTHR33133:SF50">
    <property type="entry name" value="TRANSMEMBRANE PROTEIN"/>
    <property type="match status" value="1"/>
</dbReference>
<proteinExistence type="predicted"/>
<feature type="transmembrane region" description="Helical" evidence="1">
    <location>
        <begin position="225"/>
        <end position="251"/>
    </location>
</feature>
<feature type="transmembrane region" description="Helical" evidence="1">
    <location>
        <begin position="101"/>
        <end position="134"/>
    </location>
</feature>
<name>A0A5N6LN33_9ASTR</name>
<evidence type="ECO:0000313" key="3">
    <source>
        <dbReference type="Proteomes" id="UP000326396"/>
    </source>
</evidence>
<sequence>MEPTPVHTLNLKGVFSVSKKIILDRYWHFVTLSLFFLPLCFFLTILPTFDYQKLQISHPIYILIVYILAVCAVGTITYSTHHAFFGSPVKISDSLMSLISSFFRLALTAIIAHVLTVLISLTFFMLVGTLFMLVNRLWFVIDYNSTYFMWCSAIACVILIAIIVHVNVEWSLAFVVVVVESRWGFSALMRSSYLVKGMRSVSLLVMLYFGFFGALLVGSCSTNQHFLLVYVLGLLFVMMCLLRIIAAYTVLYNYCKALHGELVLDVAAEGLVHDYMSLPADDDKVPHIVSVVAA</sequence>
<comment type="caution">
    <text evidence="2">The sequence shown here is derived from an EMBL/GenBank/DDBJ whole genome shotgun (WGS) entry which is preliminary data.</text>
</comment>
<reference evidence="2 3" key="1">
    <citation type="submission" date="2019-05" db="EMBL/GenBank/DDBJ databases">
        <title>Mikania micrantha, genome provides insights into the molecular mechanism of rapid growth.</title>
        <authorList>
            <person name="Liu B."/>
        </authorList>
    </citation>
    <scope>NUCLEOTIDE SEQUENCE [LARGE SCALE GENOMIC DNA]</scope>
    <source>
        <strain evidence="2">NLD-2019</strain>
        <tissue evidence="2">Leaf</tissue>
    </source>
</reference>
<protein>
    <submittedName>
        <fullName evidence="2">Uncharacterized protein</fullName>
    </submittedName>
</protein>
<dbReference type="EMBL" id="SZYD01000019">
    <property type="protein sequence ID" value="KAD2393650.1"/>
    <property type="molecule type" value="Genomic_DNA"/>
</dbReference>
<dbReference type="Proteomes" id="UP000326396">
    <property type="component" value="Linkage Group LG9"/>
</dbReference>
<dbReference type="PANTHER" id="PTHR33133">
    <property type="entry name" value="OS08G0107100 PROTEIN-RELATED"/>
    <property type="match status" value="1"/>
</dbReference>
<dbReference type="AlphaFoldDB" id="A0A5N6LN33"/>
<keyword evidence="1" id="KW-0812">Transmembrane</keyword>
<gene>
    <name evidence="2" type="ORF">E3N88_40627</name>
</gene>
<keyword evidence="1" id="KW-0472">Membrane</keyword>
<feature type="transmembrane region" description="Helical" evidence="1">
    <location>
        <begin position="146"/>
        <end position="164"/>
    </location>
</feature>
<feature type="transmembrane region" description="Helical" evidence="1">
    <location>
        <begin position="201"/>
        <end position="219"/>
    </location>
</feature>
<accession>A0A5N6LN33</accession>
<evidence type="ECO:0000313" key="2">
    <source>
        <dbReference type="EMBL" id="KAD2393650.1"/>
    </source>
</evidence>
<evidence type="ECO:0000256" key="1">
    <source>
        <dbReference type="SAM" id="Phobius"/>
    </source>
</evidence>
<organism evidence="2 3">
    <name type="scientific">Mikania micrantha</name>
    <name type="common">bitter vine</name>
    <dbReference type="NCBI Taxonomy" id="192012"/>
    <lineage>
        <taxon>Eukaryota</taxon>
        <taxon>Viridiplantae</taxon>
        <taxon>Streptophyta</taxon>
        <taxon>Embryophyta</taxon>
        <taxon>Tracheophyta</taxon>
        <taxon>Spermatophyta</taxon>
        <taxon>Magnoliopsida</taxon>
        <taxon>eudicotyledons</taxon>
        <taxon>Gunneridae</taxon>
        <taxon>Pentapetalae</taxon>
        <taxon>asterids</taxon>
        <taxon>campanulids</taxon>
        <taxon>Asterales</taxon>
        <taxon>Asteraceae</taxon>
        <taxon>Asteroideae</taxon>
        <taxon>Heliantheae alliance</taxon>
        <taxon>Eupatorieae</taxon>
        <taxon>Mikania</taxon>
    </lineage>
</organism>
<feature type="transmembrane region" description="Helical" evidence="1">
    <location>
        <begin position="60"/>
        <end position="81"/>
    </location>
</feature>